<name>A0A4D4JEM9_9PSEU</name>
<reference evidence="2" key="1">
    <citation type="submission" date="2019-04" db="EMBL/GenBank/DDBJ databases">
        <title>Draft genome sequence of Pseudonocardiaceae bacterium SL3-2-4.</title>
        <authorList>
            <person name="Ningsih F."/>
            <person name="Yokota A."/>
            <person name="Sakai Y."/>
            <person name="Nanatani K."/>
            <person name="Yabe S."/>
            <person name="Oetari A."/>
            <person name="Sjamsuridzal W."/>
        </authorList>
    </citation>
    <scope>NUCLEOTIDE SEQUENCE [LARGE SCALE GENOMIC DNA]</scope>
    <source>
        <strain evidence="2">SL3-2-4</strain>
    </source>
</reference>
<proteinExistence type="predicted"/>
<evidence type="ECO:0000313" key="1">
    <source>
        <dbReference type="EMBL" id="GDY33882.1"/>
    </source>
</evidence>
<gene>
    <name evidence="1" type="ORF">GTS_55150</name>
</gene>
<organism evidence="1 2">
    <name type="scientific">Gandjariella thermophila</name>
    <dbReference type="NCBI Taxonomy" id="1931992"/>
    <lineage>
        <taxon>Bacteria</taxon>
        <taxon>Bacillati</taxon>
        <taxon>Actinomycetota</taxon>
        <taxon>Actinomycetes</taxon>
        <taxon>Pseudonocardiales</taxon>
        <taxon>Pseudonocardiaceae</taxon>
        <taxon>Gandjariella</taxon>
    </lineage>
</organism>
<comment type="caution">
    <text evidence="1">The sequence shown here is derived from an EMBL/GenBank/DDBJ whole genome shotgun (WGS) entry which is preliminary data.</text>
</comment>
<dbReference type="Proteomes" id="UP000298860">
    <property type="component" value="Unassembled WGS sequence"/>
</dbReference>
<evidence type="ECO:0000313" key="2">
    <source>
        <dbReference type="Proteomes" id="UP000298860"/>
    </source>
</evidence>
<protein>
    <submittedName>
        <fullName evidence="1">Uncharacterized protein</fullName>
    </submittedName>
</protein>
<keyword evidence="2" id="KW-1185">Reference proteome</keyword>
<dbReference type="AlphaFoldDB" id="A0A4D4JEM9"/>
<accession>A0A4D4JEM9</accession>
<dbReference type="EMBL" id="BJFL01000064">
    <property type="protein sequence ID" value="GDY33882.1"/>
    <property type="molecule type" value="Genomic_DNA"/>
</dbReference>
<sequence length="70" mass="7150">MNPEELITGLSAAQTDGLVCVICGLDYLRSPGSASVPVGRSVTGSQVFACVGRCVEAAPTISRRVGGGRR</sequence>